<evidence type="ECO:0000256" key="1">
    <source>
        <dbReference type="SAM" id="MobiDB-lite"/>
    </source>
</evidence>
<dbReference type="AlphaFoldDB" id="A0A397JPU1"/>
<dbReference type="EMBL" id="PQFF01000007">
    <property type="protein sequence ID" value="RHZ89941.1"/>
    <property type="molecule type" value="Genomic_DNA"/>
</dbReference>
<reference evidence="2 3" key="1">
    <citation type="submission" date="2018-08" db="EMBL/GenBank/DDBJ databases">
        <title>Genome and evolution of the arbuscular mycorrhizal fungus Diversispora epigaea (formerly Glomus versiforme) and its bacterial endosymbionts.</title>
        <authorList>
            <person name="Sun X."/>
            <person name="Fei Z."/>
            <person name="Harrison M."/>
        </authorList>
    </citation>
    <scope>NUCLEOTIDE SEQUENCE [LARGE SCALE GENOMIC DNA]</scope>
    <source>
        <strain evidence="2 3">IT104</strain>
    </source>
</reference>
<name>A0A397JPU1_9GLOM</name>
<feature type="compositionally biased region" description="Acidic residues" evidence="1">
    <location>
        <begin position="378"/>
        <end position="387"/>
    </location>
</feature>
<proteinExistence type="predicted"/>
<dbReference type="Proteomes" id="UP000266861">
    <property type="component" value="Unassembled WGS sequence"/>
</dbReference>
<gene>
    <name evidence="2" type="ORF">Glove_9g207</name>
</gene>
<organism evidence="2 3">
    <name type="scientific">Diversispora epigaea</name>
    <dbReference type="NCBI Taxonomy" id="1348612"/>
    <lineage>
        <taxon>Eukaryota</taxon>
        <taxon>Fungi</taxon>
        <taxon>Fungi incertae sedis</taxon>
        <taxon>Mucoromycota</taxon>
        <taxon>Glomeromycotina</taxon>
        <taxon>Glomeromycetes</taxon>
        <taxon>Diversisporales</taxon>
        <taxon>Diversisporaceae</taxon>
        <taxon>Diversispora</taxon>
    </lineage>
</organism>
<accession>A0A397JPU1</accession>
<evidence type="ECO:0000313" key="2">
    <source>
        <dbReference type="EMBL" id="RHZ89941.1"/>
    </source>
</evidence>
<comment type="caution">
    <text evidence="2">The sequence shown here is derived from an EMBL/GenBank/DDBJ whole genome shotgun (WGS) entry which is preliminary data.</text>
</comment>
<feature type="compositionally biased region" description="Low complexity" evidence="1">
    <location>
        <begin position="14"/>
        <end position="35"/>
    </location>
</feature>
<evidence type="ECO:0000313" key="3">
    <source>
        <dbReference type="Proteomes" id="UP000266861"/>
    </source>
</evidence>
<feature type="region of interest" description="Disordered" evidence="1">
    <location>
        <begin position="1"/>
        <end position="57"/>
    </location>
</feature>
<dbReference type="OrthoDB" id="2408226at2759"/>
<feature type="compositionally biased region" description="Acidic residues" evidence="1">
    <location>
        <begin position="359"/>
        <end position="369"/>
    </location>
</feature>
<sequence>MSDLNQLFKRKNQSSLRPNSRPSSSFSSSSSSSRPTLESEDSDLTGLTSRNNDEKMQNDIKSVKKEIAILSYDQNCVYSVILESAQDLLEKIIYPTFDQFKETAKSFMEKSDINFFSSLGHRWEPFYHKKIRVDLTKKLRALRSTLCARVKTSIFEVCHRWEPFYHKKIRVDLTKKLRALRSTLCARVKTSIFEVCKVPPISIVAEASKISAWKKNPTISNSFRKLFDKVEEDEEDTYMTRIIKNVWPKKKNIPNLQIAWVISIAEIILNPNNENIKISEEIIKPVLLKNLNKIENNESFEYESDSPERPEVAPKRLAAPKKSAVPERPAAPRSNKRITEIKTSRKEKKKIRSIRKDEENDNDDDEADEGDKAYEANEAYETDEGDEYYNKIINIDKSEEE</sequence>
<feature type="region of interest" description="Disordered" evidence="1">
    <location>
        <begin position="299"/>
        <end position="401"/>
    </location>
</feature>
<protein>
    <submittedName>
        <fullName evidence="2">Uncharacterized protein</fullName>
    </submittedName>
</protein>
<keyword evidence="3" id="KW-1185">Reference proteome</keyword>